<organism evidence="7 8">
    <name type="scientific">Providencia burhodogranariea DSM 19968</name>
    <dbReference type="NCBI Taxonomy" id="1141662"/>
    <lineage>
        <taxon>Bacteria</taxon>
        <taxon>Pseudomonadati</taxon>
        <taxon>Pseudomonadota</taxon>
        <taxon>Gammaproteobacteria</taxon>
        <taxon>Enterobacterales</taxon>
        <taxon>Morganellaceae</taxon>
        <taxon>Providencia</taxon>
    </lineage>
</organism>
<dbReference type="InterPro" id="IPR027282">
    <property type="entry name" value="TPS"/>
</dbReference>
<keyword evidence="3" id="KW-0998">Cell outer membrane</keyword>
<dbReference type="GO" id="GO:0098046">
    <property type="term" value="C:type V protein secretion system complex"/>
    <property type="evidence" value="ECO:0007669"/>
    <property type="project" value="TreeGrafter"/>
</dbReference>
<feature type="domain" description="Haemolysin activator HlyB C-terminal" evidence="5">
    <location>
        <begin position="193"/>
        <end position="506"/>
    </location>
</feature>
<gene>
    <name evidence="7" type="ORF">OOA_14670</name>
</gene>
<dbReference type="eggNOG" id="COG2831">
    <property type="taxonomic scope" value="Bacteria"/>
</dbReference>
<dbReference type="EMBL" id="AKKL01000040">
    <property type="protein sequence ID" value="EKT57118.1"/>
    <property type="molecule type" value="Genomic_DNA"/>
</dbReference>
<evidence type="ECO:0000313" key="8">
    <source>
        <dbReference type="Proteomes" id="UP000009336"/>
    </source>
</evidence>
<dbReference type="Gene3D" id="2.40.160.50">
    <property type="entry name" value="membrane protein fhac: a member of the omp85/tpsb transporter family"/>
    <property type="match status" value="1"/>
</dbReference>
<dbReference type="Pfam" id="PF03865">
    <property type="entry name" value="ShlB"/>
    <property type="match status" value="1"/>
</dbReference>
<keyword evidence="1" id="KW-1134">Transmembrane beta strand</keyword>
<dbReference type="InterPro" id="IPR013686">
    <property type="entry name" value="Polypept-transport_assoc_ShlB"/>
</dbReference>
<evidence type="ECO:0000256" key="1">
    <source>
        <dbReference type="ARBA" id="ARBA00022452"/>
    </source>
</evidence>
<dbReference type="PANTHER" id="PTHR34597:SF3">
    <property type="entry name" value="OUTER MEMBRANE TRANSPORTER CDIB"/>
    <property type="match status" value="1"/>
</dbReference>
<dbReference type="PIRSF" id="PIRSF029745">
    <property type="entry name" value="FhaC"/>
    <property type="match status" value="1"/>
</dbReference>
<dbReference type="GO" id="GO:0008320">
    <property type="term" value="F:protein transmembrane transporter activity"/>
    <property type="evidence" value="ECO:0007669"/>
    <property type="project" value="TreeGrafter"/>
</dbReference>
<dbReference type="GO" id="GO:0046819">
    <property type="term" value="P:protein secretion by the type V secretion system"/>
    <property type="evidence" value="ECO:0007669"/>
    <property type="project" value="TreeGrafter"/>
</dbReference>
<feature type="chain" id="PRO_5003920939" evidence="4">
    <location>
        <begin position="21"/>
        <end position="542"/>
    </location>
</feature>
<dbReference type="RefSeq" id="WP_008912919.1">
    <property type="nucleotide sequence ID" value="NZ_KB233224.1"/>
</dbReference>
<protein>
    <submittedName>
        <fullName evidence="7">Putative hemolysin activator protein</fullName>
    </submittedName>
</protein>
<feature type="signal peptide" evidence="4">
    <location>
        <begin position="1"/>
        <end position="20"/>
    </location>
</feature>
<dbReference type="Proteomes" id="UP000009336">
    <property type="component" value="Unassembled WGS sequence"/>
</dbReference>
<sequence>MKVICAMMLFLHLMNMCCYADKTIHSLSAISSSSTQMPSNQLLSVSQALPCVAVHQVHFTGLSQLPLIKPESLKEWKLQLEGQCIKEDALLLYADHLNEQIAQMGYVTSYIYYPEQSLLFGVLNIDFIAGKLSSIEYQNGSHDSWSLMSAFPLQRGQVINIHQVNQGLANLRNSQLIPYQIDIISGNEGSNVSRLVIQRNAARAFKGRLLLESTQSQDRPTNMVSNIIMLANPLLLNDFFYMSLDSDTGEDPSKKLKSASVLYSLPYHYWLFSLYAGYQESTNHKNLQLIDDVKVRNDLRSRLLSLQAEYIFYRAPHSTTSASFGTQIQTLDLFLEQYRLETQKRFASYGLLGLNHKRDFAQGSATFSLKYKQGIDWFGATRQQISGLDSARIYQFSVDIQRAFLLARQSMYHRHELEVQLSHSKLDPMLEVDSITGRFGVRGFTNSTQIENSGNNTLKLKNELVWFLPWQGAQLYSGLDFATTSNDRSRFWRENMLIGTEFGIRGQVDRVGYQLFFDAPLWQSIELQTDPINVGAKLSINY</sequence>
<evidence type="ECO:0000256" key="3">
    <source>
        <dbReference type="ARBA" id="ARBA00023237"/>
    </source>
</evidence>
<proteinExistence type="predicted"/>
<keyword evidence="1" id="KW-0472">Membrane</keyword>
<dbReference type="HOGENOM" id="CLU_503310_0_0_6"/>
<dbReference type="InterPro" id="IPR005565">
    <property type="entry name" value="Hemolysn_activator_HlyB_C"/>
</dbReference>
<evidence type="ECO:0000256" key="4">
    <source>
        <dbReference type="SAM" id="SignalP"/>
    </source>
</evidence>
<dbReference type="PATRIC" id="fig|1141662.3.peg.2977"/>
<evidence type="ECO:0000256" key="2">
    <source>
        <dbReference type="ARBA" id="ARBA00022692"/>
    </source>
</evidence>
<dbReference type="PANTHER" id="PTHR34597">
    <property type="entry name" value="SLR1661 PROTEIN"/>
    <property type="match status" value="1"/>
</dbReference>
<keyword evidence="2" id="KW-0812">Transmembrane</keyword>
<keyword evidence="4" id="KW-0732">Signal</keyword>
<keyword evidence="8" id="KW-1185">Reference proteome</keyword>
<accession>K8W8W9</accession>
<dbReference type="STRING" id="1141662.OOA_14670"/>
<dbReference type="InterPro" id="IPR051544">
    <property type="entry name" value="TPS_OM_transporter"/>
</dbReference>
<evidence type="ECO:0000259" key="6">
    <source>
        <dbReference type="Pfam" id="PF08479"/>
    </source>
</evidence>
<reference evidence="7 8" key="1">
    <citation type="journal article" date="2012" name="BMC Genomics">
        <title>Comparative genomics of bacteria in the genus Providencia isolated from wild Drosophila melanogaster.</title>
        <authorList>
            <person name="Galac M.R."/>
            <person name="Lazzaro B.P."/>
        </authorList>
    </citation>
    <scope>NUCLEOTIDE SEQUENCE [LARGE SCALE GENOMIC DNA]</scope>
    <source>
        <strain evidence="7 8">DSM 19968</strain>
    </source>
</reference>
<evidence type="ECO:0000313" key="7">
    <source>
        <dbReference type="EMBL" id="EKT57118.1"/>
    </source>
</evidence>
<comment type="caution">
    <text evidence="7">The sequence shown here is derived from an EMBL/GenBank/DDBJ whole genome shotgun (WGS) entry which is preliminary data.</text>
</comment>
<dbReference type="Pfam" id="PF08479">
    <property type="entry name" value="POTRA_2"/>
    <property type="match status" value="1"/>
</dbReference>
<name>K8W8W9_9GAMM</name>
<evidence type="ECO:0000259" key="5">
    <source>
        <dbReference type="Pfam" id="PF03865"/>
    </source>
</evidence>
<dbReference type="AlphaFoldDB" id="K8W8W9"/>
<dbReference type="Gene3D" id="3.10.20.310">
    <property type="entry name" value="membrane protein fhac"/>
    <property type="match status" value="1"/>
</dbReference>
<feature type="domain" description="Polypeptide-transport-associated ShlB-type" evidence="6">
    <location>
        <begin position="53"/>
        <end position="130"/>
    </location>
</feature>